<name>A0ABD7KJI5_9ENTR</name>
<evidence type="ECO:0000313" key="2">
    <source>
        <dbReference type="Proteomes" id="UP000077278"/>
    </source>
</evidence>
<gene>
    <name evidence="1" type="ORF">SAMEA2273136_02887</name>
</gene>
<sequence>MNCKLSDQQMTLDSAIAHADQLASQLSGPCSEQHAQLAGWLRELQGRRNIEEFSGSRHESTLALVSVLDEMEKQDRQWGADRNQHPFIWGAILGEEVGELNQAFLHDEFGGSHAGTARAEAVQVAAVALQLIEYYDRVKIRKWQSV</sequence>
<dbReference type="AlphaFoldDB" id="A0ABD7KJI5"/>
<accession>A0ABD7KJI5</accession>
<proteinExistence type="predicted"/>
<organism evidence="1 2">
    <name type="scientific">Enterobacter roggenkampii</name>
    <dbReference type="NCBI Taxonomy" id="1812935"/>
    <lineage>
        <taxon>Bacteria</taxon>
        <taxon>Pseudomonadati</taxon>
        <taxon>Pseudomonadota</taxon>
        <taxon>Gammaproteobacteria</taxon>
        <taxon>Enterobacterales</taxon>
        <taxon>Enterobacteriaceae</taxon>
        <taxon>Enterobacter</taxon>
        <taxon>Enterobacter cloacae complex</taxon>
    </lineage>
</organism>
<dbReference type="Proteomes" id="UP000077278">
    <property type="component" value="Unassembled WGS sequence"/>
</dbReference>
<dbReference type="EMBL" id="FKDD01000012">
    <property type="protein sequence ID" value="SAC57660.1"/>
    <property type="molecule type" value="Genomic_DNA"/>
</dbReference>
<protein>
    <submittedName>
        <fullName evidence="1">Uncharacterized protein</fullName>
    </submittedName>
</protein>
<comment type="caution">
    <text evidence="1">The sequence shown here is derived from an EMBL/GenBank/DDBJ whole genome shotgun (WGS) entry which is preliminary data.</text>
</comment>
<reference evidence="1 2" key="1">
    <citation type="submission" date="2016-03" db="EMBL/GenBank/DDBJ databases">
        <authorList>
            <consortium name="Pathogen Informatics"/>
        </authorList>
    </citation>
    <scope>NUCLEOTIDE SEQUENCE [LARGE SCALE GENOMIC DNA]</scope>
    <source>
        <strain evidence="2">e264</strain>
    </source>
</reference>
<evidence type="ECO:0000313" key="1">
    <source>
        <dbReference type="EMBL" id="SAC57660.1"/>
    </source>
</evidence>